<evidence type="ECO:0000256" key="4">
    <source>
        <dbReference type="ARBA" id="ARBA00022980"/>
    </source>
</evidence>
<dbReference type="HAMAP" id="MF_00360">
    <property type="entry name" value="Ribosomal_bS6"/>
    <property type="match status" value="1"/>
</dbReference>
<evidence type="ECO:0000313" key="9">
    <source>
        <dbReference type="EMBL" id="KCZ60336.1"/>
    </source>
</evidence>
<dbReference type="SUPFAM" id="SSF54995">
    <property type="entry name" value="Ribosomal protein S6"/>
    <property type="match status" value="1"/>
</dbReference>
<keyword evidence="2 8" id="KW-0699">rRNA-binding</keyword>
<evidence type="ECO:0000256" key="1">
    <source>
        <dbReference type="ARBA" id="ARBA00009512"/>
    </source>
</evidence>
<dbReference type="GO" id="GO:0006412">
    <property type="term" value="P:translation"/>
    <property type="evidence" value="ECO:0007669"/>
    <property type="project" value="UniProtKB-UniRule"/>
</dbReference>
<dbReference type="GO" id="GO:0003735">
    <property type="term" value="F:structural constituent of ribosome"/>
    <property type="evidence" value="ECO:0007669"/>
    <property type="project" value="InterPro"/>
</dbReference>
<evidence type="ECO:0000256" key="3">
    <source>
        <dbReference type="ARBA" id="ARBA00022884"/>
    </source>
</evidence>
<comment type="caution">
    <text evidence="9">The sequence shown here is derived from an EMBL/GenBank/DDBJ whole genome shotgun (WGS) entry which is preliminary data.</text>
</comment>
<keyword evidence="5 8" id="KW-0687">Ribonucleoprotein</keyword>
<evidence type="ECO:0000256" key="5">
    <source>
        <dbReference type="ARBA" id="ARBA00023274"/>
    </source>
</evidence>
<dbReference type="PANTHER" id="PTHR21011">
    <property type="entry name" value="MITOCHONDRIAL 28S RIBOSOMAL PROTEIN S6"/>
    <property type="match status" value="1"/>
</dbReference>
<evidence type="ECO:0000256" key="8">
    <source>
        <dbReference type="HAMAP-Rule" id="MF_00360"/>
    </source>
</evidence>
<dbReference type="eggNOG" id="COG0360">
    <property type="taxonomic scope" value="Bacteria"/>
</dbReference>
<dbReference type="GO" id="GO:0070181">
    <property type="term" value="F:small ribosomal subunit rRNA binding"/>
    <property type="evidence" value="ECO:0007669"/>
    <property type="project" value="TreeGrafter"/>
</dbReference>
<dbReference type="PROSITE" id="PS01048">
    <property type="entry name" value="RIBOSOMAL_S6"/>
    <property type="match status" value="1"/>
</dbReference>
<dbReference type="EMBL" id="AWFH01000023">
    <property type="protein sequence ID" value="KCZ60336.1"/>
    <property type="molecule type" value="Genomic_DNA"/>
</dbReference>
<dbReference type="Proteomes" id="UP000024547">
    <property type="component" value="Unassembled WGS sequence"/>
</dbReference>
<dbReference type="AlphaFoldDB" id="A0A059E082"/>
<keyword evidence="3 8" id="KW-0694">RNA-binding</keyword>
<organism evidence="9 10">
    <name type="scientific">Hyphomonas atlantica</name>
    <dbReference type="NCBI Taxonomy" id="1280948"/>
    <lineage>
        <taxon>Bacteria</taxon>
        <taxon>Pseudomonadati</taxon>
        <taxon>Pseudomonadota</taxon>
        <taxon>Alphaproteobacteria</taxon>
        <taxon>Hyphomonadales</taxon>
        <taxon>Hyphomonadaceae</taxon>
        <taxon>Hyphomonas</taxon>
    </lineage>
</organism>
<evidence type="ECO:0000256" key="7">
    <source>
        <dbReference type="ARBA" id="ARBA00035294"/>
    </source>
</evidence>
<evidence type="ECO:0000313" key="10">
    <source>
        <dbReference type="Proteomes" id="UP000024547"/>
    </source>
</evidence>
<accession>A0A059E082</accession>
<dbReference type="Gene3D" id="3.30.70.60">
    <property type="match status" value="1"/>
</dbReference>
<keyword evidence="4 8" id="KW-0689">Ribosomal protein</keyword>
<dbReference type="InterPro" id="IPR020815">
    <property type="entry name" value="Ribosomal_bS6_CS"/>
</dbReference>
<dbReference type="STRING" id="1280948.HY36_04980"/>
<comment type="similarity">
    <text evidence="1 8">Belongs to the bacterial ribosomal protein bS6 family.</text>
</comment>
<dbReference type="InterPro" id="IPR000529">
    <property type="entry name" value="Ribosomal_bS6"/>
</dbReference>
<dbReference type="CDD" id="cd00473">
    <property type="entry name" value="bS6"/>
    <property type="match status" value="1"/>
</dbReference>
<reference evidence="9 10" key="1">
    <citation type="journal article" date="2014" name="Antonie Van Leeuwenhoek">
        <title>Hyphomonas beringensis sp. nov. and Hyphomonas chukchiensis sp. nov., isolated from surface seawater of the Bering Sea and Chukchi Sea.</title>
        <authorList>
            <person name="Li C."/>
            <person name="Lai Q."/>
            <person name="Li G."/>
            <person name="Dong C."/>
            <person name="Wang J."/>
            <person name="Liao Y."/>
            <person name="Shao Z."/>
        </authorList>
    </citation>
    <scope>NUCLEOTIDE SEQUENCE [LARGE SCALE GENOMIC DNA]</scope>
    <source>
        <strain evidence="9 10">22II1-22F38</strain>
    </source>
</reference>
<dbReference type="GO" id="GO:0022627">
    <property type="term" value="C:cytosolic small ribosomal subunit"/>
    <property type="evidence" value="ECO:0007669"/>
    <property type="project" value="TreeGrafter"/>
</dbReference>
<dbReference type="InterPro" id="IPR014717">
    <property type="entry name" value="Transl_elong_EF1B/ribsomal_bS6"/>
</dbReference>
<evidence type="ECO:0000256" key="6">
    <source>
        <dbReference type="ARBA" id="ARBA00035104"/>
    </source>
</evidence>
<name>A0A059E082_9PROT</name>
<keyword evidence="10" id="KW-1185">Reference proteome</keyword>
<proteinExistence type="inferred from homology"/>
<sequence length="146" mass="16766">MRPLVNWNEPDEGGPSPGSFPLSGAAWLYYGTENMAFYEHVVITRPDISPAQVETFVEELSGFLKEKGAKVGKTEYWGLRNLAYPIKKQRKGHYSLLNIDGPADAVHELERRLRISDDVMRYMTIRVEELSEEPSPVLSRKDRRRD</sequence>
<dbReference type="PATRIC" id="fig|1280948.3.peg.2054"/>
<dbReference type="InterPro" id="IPR020814">
    <property type="entry name" value="Ribosomal_S6_plastid/chlpt"/>
</dbReference>
<dbReference type="InterPro" id="IPR035980">
    <property type="entry name" value="Ribosomal_bS6_sf"/>
</dbReference>
<dbReference type="PANTHER" id="PTHR21011:SF1">
    <property type="entry name" value="SMALL RIBOSOMAL SUBUNIT PROTEIN BS6M"/>
    <property type="match status" value="1"/>
</dbReference>
<gene>
    <name evidence="8" type="primary">rpsF</name>
    <name evidence="9" type="ORF">HY36_04980</name>
</gene>
<dbReference type="Pfam" id="PF01250">
    <property type="entry name" value="Ribosomal_S6"/>
    <property type="match status" value="1"/>
</dbReference>
<evidence type="ECO:0000256" key="2">
    <source>
        <dbReference type="ARBA" id="ARBA00022730"/>
    </source>
</evidence>
<comment type="function">
    <text evidence="6 8">Binds together with bS18 to 16S ribosomal RNA.</text>
</comment>
<dbReference type="NCBIfam" id="TIGR00166">
    <property type="entry name" value="S6"/>
    <property type="match status" value="1"/>
</dbReference>
<protein>
    <recommendedName>
        <fullName evidence="7 8">Small ribosomal subunit protein bS6</fullName>
    </recommendedName>
</protein>